<feature type="transmembrane region" description="Helical" evidence="1">
    <location>
        <begin position="380"/>
        <end position="409"/>
    </location>
</feature>
<dbReference type="OrthoDB" id="4325159at2"/>
<keyword evidence="1" id="KW-0812">Transmembrane</keyword>
<dbReference type="PANTHER" id="PTHR30354">
    <property type="entry name" value="GNT FAMILY GLUCONATE TRANSPORTER"/>
    <property type="match status" value="1"/>
</dbReference>
<dbReference type="eggNOG" id="COG2610">
    <property type="taxonomic scope" value="Bacteria"/>
</dbReference>
<dbReference type="HOGENOM" id="CLU_027949_0_2_11"/>
<dbReference type="Pfam" id="PF02447">
    <property type="entry name" value="GntP_permease"/>
    <property type="match status" value="1"/>
</dbReference>
<dbReference type="PANTHER" id="PTHR30354:SF11">
    <property type="entry name" value="PERMEASE"/>
    <property type="match status" value="1"/>
</dbReference>
<protein>
    <submittedName>
        <fullName evidence="2">H+/gluconate symporter family protein</fullName>
    </submittedName>
</protein>
<feature type="transmembrane region" description="Helical" evidence="1">
    <location>
        <begin position="55"/>
        <end position="76"/>
    </location>
</feature>
<feature type="transmembrane region" description="Helical" evidence="1">
    <location>
        <begin position="270"/>
        <end position="292"/>
    </location>
</feature>
<dbReference type="Proteomes" id="UP000000322">
    <property type="component" value="Chromosome"/>
</dbReference>
<name>D1BKQ4_SANKS</name>
<feature type="transmembrane region" description="Helical" evidence="1">
    <location>
        <begin position="134"/>
        <end position="155"/>
    </location>
</feature>
<dbReference type="RefSeq" id="WP_012867600.1">
    <property type="nucleotide sequence ID" value="NC_013521.1"/>
</dbReference>
<feature type="transmembrane region" description="Helical" evidence="1">
    <location>
        <begin position="96"/>
        <end position="122"/>
    </location>
</feature>
<sequence length="455" mass="46454">MLDILILLVLVAGIVLVTARWKVSPVLALLGAALLGAFAYRIPVADIVTTITTAFGGTLGNIGLVILFGTMIGVLLERSGAAIAMAEALIRLIGTRFPTLTMTVIGFFVSIPVFCDSGYVILNSLRKAITLRTGVSTLATSVALMTGLYATHTLVPPTPGPLAAASNLGVENLGLLIGIGLPVAAVAALAGMLYANRFLHTKLPPITTGGDDMDTPEAEQTYEELRAGYGRLPHAFAAFMPILVPLLLICFGSIAKLPGRPFGEGVPFEIIGFVGTPVIALMLGLVVAASLLRGNGKLDTFNSQIDEAIRVSAPILLITAAGAAFGAVLAASPLMDVLGDSLSGLGIGLAVPFLIAAALKTAQGSSTVAMVTTSALVAPLLDSIGLGSTMGATLSVLAVGAGAMVVSHANDSYFWVVSRLSGIPVATAYRSLTVATAIEGTAAFAAIYVLGLFLL</sequence>
<keyword evidence="3" id="KW-1185">Reference proteome</keyword>
<gene>
    <name evidence="2" type="ordered locus">Sked_26270</name>
</gene>
<dbReference type="STRING" id="446469.Sked_26270"/>
<proteinExistence type="predicted"/>
<dbReference type="GO" id="GO:0005886">
    <property type="term" value="C:plasma membrane"/>
    <property type="evidence" value="ECO:0007669"/>
    <property type="project" value="TreeGrafter"/>
</dbReference>
<feature type="transmembrane region" description="Helical" evidence="1">
    <location>
        <begin position="235"/>
        <end position="255"/>
    </location>
</feature>
<reference evidence="2 3" key="1">
    <citation type="journal article" date="2009" name="Stand. Genomic Sci.">
        <title>Complete genome sequence of Sanguibacter keddieii type strain (ST-74).</title>
        <authorList>
            <person name="Ivanova N."/>
            <person name="Sikorski J."/>
            <person name="Sims D."/>
            <person name="Brettin T."/>
            <person name="Detter J.C."/>
            <person name="Han C."/>
            <person name="Lapidus A."/>
            <person name="Copeland A."/>
            <person name="Glavina Del Rio T."/>
            <person name="Nolan M."/>
            <person name="Chen F."/>
            <person name="Lucas S."/>
            <person name="Tice H."/>
            <person name="Cheng J.F."/>
            <person name="Bruce D."/>
            <person name="Goodwin L."/>
            <person name="Pitluck S."/>
            <person name="Pati A."/>
            <person name="Mavromatis K."/>
            <person name="Chen A."/>
            <person name="Palaniappan K."/>
            <person name="D'haeseleer P."/>
            <person name="Chain P."/>
            <person name="Bristow J."/>
            <person name="Eisen J.A."/>
            <person name="Markowitz V."/>
            <person name="Hugenholtz P."/>
            <person name="Goker M."/>
            <person name="Pukall R."/>
            <person name="Klenk H.P."/>
            <person name="Kyrpides N.C."/>
        </authorList>
    </citation>
    <scope>NUCLEOTIDE SEQUENCE [LARGE SCALE GENOMIC DNA]</scope>
    <source>
        <strain evidence="3">ATCC 51767 / DSM 10542 / NCFB 3025 / ST-74</strain>
    </source>
</reference>
<organism evidence="2 3">
    <name type="scientific">Sanguibacter keddieii (strain ATCC 51767 / DSM 10542 / NCFB 3025 / ST-74)</name>
    <dbReference type="NCBI Taxonomy" id="446469"/>
    <lineage>
        <taxon>Bacteria</taxon>
        <taxon>Bacillati</taxon>
        <taxon>Actinomycetota</taxon>
        <taxon>Actinomycetes</taxon>
        <taxon>Micrococcales</taxon>
        <taxon>Sanguibacteraceae</taxon>
        <taxon>Sanguibacter</taxon>
    </lineage>
</organism>
<feature type="transmembrane region" description="Helical" evidence="1">
    <location>
        <begin position="29"/>
        <end position="48"/>
    </location>
</feature>
<dbReference type="InterPro" id="IPR003474">
    <property type="entry name" value="Glcn_transporter"/>
</dbReference>
<evidence type="ECO:0000313" key="2">
    <source>
        <dbReference type="EMBL" id="ACZ22531.1"/>
    </source>
</evidence>
<feature type="transmembrane region" description="Helical" evidence="1">
    <location>
        <begin position="313"/>
        <end position="335"/>
    </location>
</feature>
<feature type="transmembrane region" description="Helical" evidence="1">
    <location>
        <begin position="175"/>
        <end position="195"/>
    </location>
</feature>
<dbReference type="GO" id="GO:0015128">
    <property type="term" value="F:gluconate transmembrane transporter activity"/>
    <property type="evidence" value="ECO:0007669"/>
    <property type="project" value="InterPro"/>
</dbReference>
<evidence type="ECO:0000313" key="3">
    <source>
        <dbReference type="Proteomes" id="UP000000322"/>
    </source>
</evidence>
<keyword evidence="1" id="KW-1133">Transmembrane helix</keyword>
<keyword evidence="1" id="KW-0472">Membrane</keyword>
<feature type="transmembrane region" description="Helical" evidence="1">
    <location>
        <begin position="429"/>
        <end position="454"/>
    </location>
</feature>
<dbReference type="AlphaFoldDB" id="D1BKQ4"/>
<accession>D1BKQ4</accession>
<dbReference type="EMBL" id="CP001819">
    <property type="protein sequence ID" value="ACZ22531.1"/>
    <property type="molecule type" value="Genomic_DNA"/>
</dbReference>
<evidence type="ECO:0000256" key="1">
    <source>
        <dbReference type="SAM" id="Phobius"/>
    </source>
</evidence>
<dbReference type="KEGG" id="ske:Sked_26270"/>